<proteinExistence type="predicted"/>
<dbReference type="EMBL" id="BAAAJE010000007">
    <property type="protein sequence ID" value="GAA1140778.1"/>
    <property type="molecule type" value="Genomic_DNA"/>
</dbReference>
<keyword evidence="1" id="KW-0812">Transmembrane</keyword>
<sequence length="141" mass="15438">MIPVNLLLVGWVWVGRIVFGVGGWFFLVFLFSVVPVVLVALVLTTVLAYTQPGRPRALTRFQAWAQLLTWLSLFLFGAFCPDFGDTEDSEVSLLTQVFGRSRGLLDLSYTITIGCALAAIAAYVVLLSSLVFARRQAPVPA</sequence>
<accession>A0ABP4EXK0</accession>
<protein>
    <recommendedName>
        <fullName evidence="4">Transmembrane protein</fullName>
    </recommendedName>
</protein>
<evidence type="ECO:0000313" key="2">
    <source>
        <dbReference type="EMBL" id="GAA1140778.1"/>
    </source>
</evidence>
<feature type="transmembrane region" description="Helical" evidence="1">
    <location>
        <begin position="107"/>
        <end position="133"/>
    </location>
</feature>
<reference evidence="3" key="1">
    <citation type="journal article" date="2019" name="Int. J. Syst. Evol. Microbiol.">
        <title>The Global Catalogue of Microorganisms (GCM) 10K type strain sequencing project: providing services to taxonomists for standard genome sequencing and annotation.</title>
        <authorList>
            <consortium name="The Broad Institute Genomics Platform"/>
            <consortium name="The Broad Institute Genome Sequencing Center for Infectious Disease"/>
            <person name="Wu L."/>
            <person name="Ma J."/>
        </authorList>
    </citation>
    <scope>NUCLEOTIDE SEQUENCE [LARGE SCALE GENOMIC DNA]</scope>
    <source>
        <strain evidence="3">JCM 11813</strain>
    </source>
</reference>
<name>A0ABP4EXK0_9ACTN</name>
<evidence type="ECO:0008006" key="4">
    <source>
        <dbReference type="Google" id="ProtNLM"/>
    </source>
</evidence>
<organism evidence="2 3">
    <name type="scientific">Nocardioides aquiterrae</name>
    <dbReference type="NCBI Taxonomy" id="203799"/>
    <lineage>
        <taxon>Bacteria</taxon>
        <taxon>Bacillati</taxon>
        <taxon>Actinomycetota</taxon>
        <taxon>Actinomycetes</taxon>
        <taxon>Propionibacteriales</taxon>
        <taxon>Nocardioidaceae</taxon>
        <taxon>Nocardioides</taxon>
    </lineage>
</organism>
<comment type="caution">
    <text evidence="2">The sequence shown here is derived from an EMBL/GenBank/DDBJ whole genome shotgun (WGS) entry which is preliminary data.</text>
</comment>
<keyword evidence="3" id="KW-1185">Reference proteome</keyword>
<keyword evidence="1" id="KW-0472">Membrane</keyword>
<dbReference type="Proteomes" id="UP001499979">
    <property type="component" value="Unassembled WGS sequence"/>
</dbReference>
<keyword evidence="1" id="KW-1133">Transmembrane helix</keyword>
<gene>
    <name evidence="2" type="ORF">GCM10009606_20320</name>
</gene>
<feature type="transmembrane region" description="Helical" evidence="1">
    <location>
        <begin position="24"/>
        <end position="49"/>
    </location>
</feature>
<evidence type="ECO:0000256" key="1">
    <source>
        <dbReference type="SAM" id="Phobius"/>
    </source>
</evidence>
<feature type="transmembrane region" description="Helical" evidence="1">
    <location>
        <begin position="61"/>
        <end position="79"/>
    </location>
</feature>
<evidence type="ECO:0000313" key="3">
    <source>
        <dbReference type="Proteomes" id="UP001499979"/>
    </source>
</evidence>